<gene>
    <name evidence="1" type="ORF">BDP27DRAFT_1428782</name>
</gene>
<dbReference type="AlphaFoldDB" id="A0A9P5U0R8"/>
<organism evidence="1 2">
    <name type="scientific">Rhodocollybia butyracea</name>
    <dbReference type="NCBI Taxonomy" id="206335"/>
    <lineage>
        <taxon>Eukaryota</taxon>
        <taxon>Fungi</taxon>
        <taxon>Dikarya</taxon>
        <taxon>Basidiomycota</taxon>
        <taxon>Agaricomycotina</taxon>
        <taxon>Agaricomycetes</taxon>
        <taxon>Agaricomycetidae</taxon>
        <taxon>Agaricales</taxon>
        <taxon>Marasmiineae</taxon>
        <taxon>Omphalotaceae</taxon>
        <taxon>Rhodocollybia</taxon>
    </lineage>
</organism>
<evidence type="ECO:0000313" key="1">
    <source>
        <dbReference type="EMBL" id="KAF9061609.1"/>
    </source>
</evidence>
<dbReference type="EMBL" id="JADNRY010000196">
    <property type="protein sequence ID" value="KAF9061609.1"/>
    <property type="molecule type" value="Genomic_DNA"/>
</dbReference>
<proteinExistence type="predicted"/>
<dbReference type="OrthoDB" id="10630714at2759"/>
<name>A0A9P5U0R8_9AGAR</name>
<evidence type="ECO:0000313" key="2">
    <source>
        <dbReference type="Proteomes" id="UP000772434"/>
    </source>
</evidence>
<protein>
    <submittedName>
        <fullName evidence="1">Uncharacterized protein</fullName>
    </submittedName>
</protein>
<accession>A0A9P5U0R8</accession>
<comment type="caution">
    <text evidence="1">The sequence shown here is derived from an EMBL/GenBank/DDBJ whole genome shotgun (WGS) entry which is preliminary data.</text>
</comment>
<keyword evidence="2" id="KW-1185">Reference proteome</keyword>
<sequence>MSGIGNNESIVGTKSTAASLEALVPTWKRGRTSKLAEPLPIPIIPSTPSNAPSYALTMPSNISTPLLPLAALPSPITPSFHIDSDPMNIRSSANILGLEFSPEINSGTSSGLDLSPDIPTSSLWSSDTSRQSVAVPRRTFLSDSAFSQLLPSVHKTRMTESNCLENAIEFIVDELGFSTVAEFFALYLQQIPRGSDKLE</sequence>
<reference evidence="1" key="1">
    <citation type="submission" date="2020-11" db="EMBL/GenBank/DDBJ databases">
        <authorList>
            <consortium name="DOE Joint Genome Institute"/>
            <person name="Ahrendt S."/>
            <person name="Riley R."/>
            <person name="Andreopoulos W."/>
            <person name="Labutti K."/>
            <person name="Pangilinan J."/>
            <person name="Ruiz-Duenas F.J."/>
            <person name="Barrasa J.M."/>
            <person name="Sanchez-Garcia M."/>
            <person name="Camarero S."/>
            <person name="Miyauchi S."/>
            <person name="Serrano A."/>
            <person name="Linde D."/>
            <person name="Babiker R."/>
            <person name="Drula E."/>
            <person name="Ayuso-Fernandez I."/>
            <person name="Pacheco R."/>
            <person name="Padilla G."/>
            <person name="Ferreira P."/>
            <person name="Barriuso J."/>
            <person name="Kellner H."/>
            <person name="Castanera R."/>
            <person name="Alfaro M."/>
            <person name="Ramirez L."/>
            <person name="Pisabarro A.G."/>
            <person name="Kuo A."/>
            <person name="Tritt A."/>
            <person name="Lipzen A."/>
            <person name="He G."/>
            <person name="Yan M."/>
            <person name="Ng V."/>
            <person name="Cullen D."/>
            <person name="Martin F."/>
            <person name="Rosso M.-N."/>
            <person name="Henrissat B."/>
            <person name="Hibbett D."/>
            <person name="Martinez A.T."/>
            <person name="Grigoriev I.V."/>
        </authorList>
    </citation>
    <scope>NUCLEOTIDE SEQUENCE</scope>
    <source>
        <strain evidence="1">AH 40177</strain>
    </source>
</reference>
<dbReference type="Proteomes" id="UP000772434">
    <property type="component" value="Unassembled WGS sequence"/>
</dbReference>